<evidence type="ECO:0000256" key="1">
    <source>
        <dbReference type="SAM" id="MobiDB-lite"/>
    </source>
</evidence>
<dbReference type="EMBL" id="BMYM01000002">
    <property type="protein sequence ID" value="GHD35877.1"/>
    <property type="molecule type" value="Genomic_DNA"/>
</dbReference>
<comment type="caution">
    <text evidence="2">The sequence shown here is derived from an EMBL/GenBank/DDBJ whole genome shotgun (WGS) entry which is preliminary data.</text>
</comment>
<gene>
    <name evidence="2" type="ORF">GCM10007053_23380</name>
</gene>
<accession>A0A918XKC2</accession>
<dbReference type="AlphaFoldDB" id="A0A918XKC2"/>
<dbReference type="Proteomes" id="UP000644693">
    <property type="component" value="Unassembled WGS sequence"/>
</dbReference>
<keyword evidence="3" id="KW-1185">Reference proteome</keyword>
<sequence>MFCRRTSIRRVALSFYEHYSVYAAWVHSVETESMPKEDAVKATDREATPKGVVRQRLG</sequence>
<name>A0A918XKC2_9GAMM</name>
<evidence type="ECO:0000313" key="3">
    <source>
        <dbReference type="Proteomes" id="UP000644693"/>
    </source>
</evidence>
<evidence type="ECO:0000313" key="2">
    <source>
        <dbReference type="EMBL" id="GHD35877.1"/>
    </source>
</evidence>
<feature type="compositionally biased region" description="Basic and acidic residues" evidence="1">
    <location>
        <begin position="36"/>
        <end position="48"/>
    </location>
</feature>
<organism evidence="2 3">
    <name type="scientific">Parahalioglobus pacificus</name>
    <dbReference type="NCBI Taxonomy" id="930806"/>
    <lineage>
        <taxon>Bacteria</taxon>
        <taxon>Pseudomonadati</taxon>
        <taxon>Pseudomonadota</taxon>
        <taxon>Gammaproteobacteria</taxon>
        <taxon>Cellvibrionales</taxon>
        <taxon>Halieaceae</taxon>
        <taxon>Parahalioglobus</taxon>
    </lineage>
</organism>
<reference evidence="2" key="2">
    <citation type="submission" date="2020-09" db="EMBL/GenBank/DDBJ databases">
        <authorList>
            <person name="Sun Q."/>
            <person name="Kim S."/>
        </authorList>
    </citation>
    <scope>NUCLEOTIDE SEQUENCE</scope>
    <source>
        <strain evidence="2">KCTC 23430</strain>
    </source>
</reference>
<protein>
    <submittedName>
        <fullName evidence="2">Uncharacterized protein</fullName>
    </submittedName>
</protein>
<feature type="region of interest" description="Disordered" evidence="1">
    <location>
        <begin position="36"/>
        <end position="58"/>
    </location>
</feature>
<reference evidence="2" key="1">
    <citation type="journal article" date="2014" name="Int. J. Syst. Evol. Microbiol.">
        <title>Complete genome sequence of Corynebacterium casei LMG S-19264T (=DSM 44701T), isolated from a smear-ripened cheese.</title>
        <authorList>
            <consortium name="US DOE Joint Genome Institute (JGI-PGF)"/>
            <person name="Walter F."/>
            <person name="Albersmeier A."/>
            <person name="Kalinowski J."/>
            <person name="Ruckert C."/>
        </authorList>
    </citation>
    <scope>NUCLEOTIDE SEQUENCE</scope>
    <source>
        <strain evidence="2">KCTC 23430</strain>
    </source>
</reference>
<proteinExistence type="predicted"/>